<dbReference type="Proteomes" id="UP000249571">
    <property type="component" value="Chromosome 1"/>
</dbReference>
<proteinExistence type="predicted"/>
<sequence>MTTLLYFIRHTEPNYDNHDDVTRELTEKGIVASQEH</sequence>
<accession>A0A9X8SX62</accession>
<evidence type="ECO:0000313" key="1">
    <source>
        <dbReference type="EMBL" id="SQF66093.1"/>
    </source>
</evidence>
<name>A0A9X8SX62_STREQ</name>
<evidence type="ECO:0000313" key="2">
    <source>
        <dbReference type="Proteomes" id="UP000249571"/>
    </source>
</evidence>
<protein>
    <submittedName>
        <fullName evidence="1">Phosphoglycerate mutase family protein</fullName>
    </submittedName>
</protein>
<reference evidence="1 2" key="1">
    <citation type="submission" date="2018-06" db="EMBL/GenBank/DDBJ databases">
        <authorList>
            <consortium name="Pathogen Informatics"/>
            <person name="Doyle S."/>
        </authorList>
    </citation>
    <scope>NUCLEOTIDE SEQUENCE [LARGE SCALE GENOMIC DNA]</scope>
    <source>
        <strain evidence="1 2">NCTC6179</strain>
    </source>
</reference>
<organism evidence="1 2">
    <name type="scientific">Streptococcus dysgalactiae subsp. equisimilis</name>
    <name type="common">Streptococcus equisimilis</name>
    <dbReference type="NCBI Taxonomy" id="119602"/>
    <lineage>
        <taxon>Bacteria</taxon>
        <taxon>Bacillati</taxon>
        <taxon>Bacillota</taxon>
        <taxon>Bacilli</taxon>
        <taxon>Lactobacillales</taxon>
        <taxon>Streptococcaceae</taxon>
        <taxon>Streptococcus</taxon>
    </lineage>
</organism>
<dbReference type="EMBL" id="LS483361">
    <property type="protein sequence ID" value="SQF66093.1"/>
    <property type="molecule type" value="Genomic_DNA"/>
</dbReference>
<dbReference type="AlphaFoldDB" id="A0A9X8SX62"/>
<gene>
    <name evidence="1" type="ORF">NCTC6179_00233</name>
</gene>